<gene>
    <name evidence="1" type="ORF">ACFYXI_08810</name>
</gene>
<evidence type="ECO:0000313" key="1">
    <source>
        <dbReference type="EMBL" id="MFF3665683.1"/>
    </source>
</evidence>
<keyword evidence="2" id="KW-1185">Reference proteome</keyword>
<dbReference type="RefSeq" id="WP_387409770.1">
    <property type="nucleotide sequence ID" value="NZ_JBIASD010000004.1"/>
</dbReference>
<dbReference type="EMBL" id="JBIASD010000004">
    <property type="protein sequence ID" value="MFF3665683.1"/>
    <property type="molecule type" value="Genomic_DNA"/>
</dbReference>
<evidence type="ECO:0008006" key="3">
    <source>
        <dbReference type="Google" id="ProtNLM"/>
    </source>
</evidence>
<comment type="caution">
    <text evidence="1">The sequence shown here is derived from an EMBL/GenBank/DDBJ whole genome shotgun (WGS) entry which is preliminary data.</text>
</comment>
<proteinExistence type="predicted"/>
<reference evidence="1 2" key="1">
    <citation type="submission" date="2024-10" db="EMBL/GenBank/DDBJ databases">
        <title>The Natural Products Discovery Center: Release of the First 8490 Sequenced Strains for Exploring Actinobacteria Biosynthetic Diversity.</title>
        <authorList>
            <person name="Kalkreuter E."/>
            <person name="Kautsar S.A."/>
            <person name="Yang D."/>
            <person name="Bader C.D."/>
            <person name="Teijaro C.N."/>
            <person name="Fluegel L."/>
            <person name="Davis C.M."/>
            <person name="Simpson J.R."/>
            <person name="Lauterbach L."/>
            <person name="Steele A.D."/>
            <person name="Gui C."/>
            <person name="Meng S."/>
            <person name="Li G."/>
            <person name="Viehrig K."/>
            <person name="Ye F."/>
            <person name="Su P."/>
            <person name="Kiefer A.F."/>
            <person name="Nichols A."/>
            <person name="Cepeda A.J."/>
            <person name="Yan W."/>
            <person name="Fan B."/>
            <person name="Jiang Y."/>
            <person name="Adhikari A."/>
            <person name="Zheng C.-J."/>
            <person name="Schuster L."/>
            <person name="Cowan T.M."/>
            <person name="Smanski M.J."/>
            <person name="Chevrette M.G."/>
            <person name="De Carvalho L.P.S."/>
            <person name="Shen B."/>
        </authorList>
    </citation>
    <scope>NUCLEOTIDE SEQUENCE [LARGE SCALE GENOMIC DNA]</scope>
    <source>
        <strain evidence="1 2">NPDC002173</strain>
    </source>
</reference>
<accession>A0ABW6SP95</accession>
<dbReference type="Proteomes" id="UP001602013">
    <property type="component" value="Unassembled WGS sequence"/>
</dbReference>
<name>A0ABW6SP95_9ACTN</name>
<evidence type="ECO:0000313" key="2">
    <source>
        <dbReference type="Proteomes" id="UP001602013"/>
    </source>
</evidence>
<sequence>MRNSTTPLRLGILGAGPIGRAIGRFWIDAGGVLFPHMFTPADLTAQISASLAPAPVAVPS</sequence>
<protein>
    <recommendedName>
        <fullName evidence="3">Pyrroline-5-carboxylate reductase catalytic N-terminal domain-containing protein</fullName>
    </recommendedName>
</protein>
<organism evidence="1 2">
    <name type="scientific">Microtetraspora malaysiensis</name>
    <dbReference type="NCBI Taxonomy" id="161358"/>
    <lineage>
        <taxon>Bacteria</taxon>
        <taxon>Bacillati</taxon>
        <taxon>Actinomycetota</taxon>
        <taxon>Actinomycetes</taxon>
        <taxon>Streptosporangiales</taxon>
        <taxon>Streptosporangiaceae</taxon>
        <taxon>Microtetraspora</taxon>
    </lineage>
</organism>